<evidence type="ECO:0000313" key="1">
    <source>
        <dbReference type="EMBL" id="GAH04783.1"/>
    </source>
</evidence>
<sequence>KQVNGAMHCYNCGNKVDQDTIICPSCGIEIT</sequence>
<comment type="caution">
    <text evidence="1">The sequence shown here is derived from an EMBL/GenBank/DDBJ whole genome shotgun (WGS) entry which is preliminary data.</text>
</comment>
<accession>X1E7Z3</accession>
<feature type="non-terminal residue" evidence="1">
    <location>
        <position position="1"/>
    </location>
</feature>
<organism evidence="1">
    <name type="scientific">marine sediment metagenome</name>
    <dbReference type="NCBI Taxonomy" id="412755"/>
    <lineage>
        <taxon>unclassified sequences</taxon>
        <taxon>metagenomes</taxon>
        <taxon>ecological metagenomes</taxon>
    </lineage>
</organism>
<gene>
    <name evidence="1" type="ORF">S01H4_38198</name>
</gene>
<dbReference type="AlphaFoldDB" id="X1E7Z3"/>
<evidence type="ECO:0008006" key="2">
    <source>
        <dbReference type="Google" id="ProtNLM"/>
    </source>
</evidence>
<reference evidence="1" key="1">
    <citation type="journal article" date="2014" name="Front. Microbiol.">
        <title>High frequency of phylogenetically diverse reductive dehalogenase-homologous genes in deep subseafloor sedimentary metagenomes.</title>
        <authorList>
            <person name="Kawai M."/>
            <person name="Futagami T."/>
            <person name="Toyoda A."/>
            <person name="Takaki Y."/>
            <person name="Nishi S."/>
            <person name="Hori S."/>
            <person name="Arai W."/>
            <person name="Tsubouchi T."/>
            <person name="Morono Y."/>
            <person name="Uchiyama I."/>
            <person name="Ito T."/>
            <person name="Fujiyama A."/>
            <person name="Inagaki F."/>
            <person name="Takami H."/>
        </authorList>
    </citation>
    <scope>NUCLEOTIDE SEQUENCE</scope>
    <source>
        <strain evidence="1">Expedition CK06-06</strain>
    </source>
</reference>
<dbReference type="EMBL" id="BART01020585">
    <property type="protein sequence ID" value="GAH04783.1"/>
    <property type="molecule type" value="Genomic_DNA"/>
</dbReference>
<name>X1E7Z3_9ZZZZ</name>
<protein>
    <recommendedName>
        <fullName evidence="2">Zinc-ribbon domain-containing protein</fullName>
    </recommendedName>
</protein>
<proteinExistence type="predicted"/>